<dbReference type="InterPro" id="IPR004582">
    <property type="entry name" value="Checkpoint_prot_Rad17_Rad24"/>
</dbReference>
<reference evidence="10 11" key="1">
    <citation type="submission" date="2024-03" db="EMBL/GenBank/DDBJ databases">
        <title>Complete genome sequence of the green alga Chloropicon roscoffensis RCC1871.</title>
        <authorList>
            <person name="Lemieux C."/>
            <person name="Pombert J.-F."/>
            <person name="Otis C."/>
            <person name="Turmel M."/>
        </authorList>
    </citation>
    <scope>NUCLEOTIDE SEQUENCE [LARGE SCALE GENOMIC DNA]</scope>
    <source>
        <strain evidence="10 11">RCC1871</strain>
    </source>
</reference>
<evidence type="ECO:0000256" key="8">
    <source>
        <dbReference type="SAM" id="MobiDB-lite"/>
    </source>
</evidence>
<dbReference type="Proteomes" id="UP001472866">
    <property type="component" value="Chromosome 07"/>
</dbReference>
<dbReference type="GO" id="GO:0006281">
    <property type="term" value="P:DNA repair"/>
    <property type="evidence" value="ECO:0007669"/>
    <property type="project" value="InterPro"/>
</dbReference>
<dbReference type="GO" id="GO:0005634">
    <property type="term" value="C:nucleus"/>
    <property type="evidence" value="ECO:0007669"/>
    <property type="project" value="UniProtKB-SubCell"/>
</dbReference>
<feature type="domain" description="AAA+ ATPase" evidence="9">
    <location>
        <begin position="53"/>
        <end position="215"/>
    </location>
</feature>
<dbReference type="InterPro" id="IPR003593">
    <property type="entry name" value="AAA+_ATPase"/>
</dbReference>
<dbReference type="Gene3D" id="1.10.8.60">
    <property type="match status" value="1"/>
</dbReference>
<accession>A0AAX4PBF8</accession>
<dbReference type="SUPFAM" id="SSF52540">
    <property type="entry name" value="P-loop containing nucleoside triphosphate hydrolases"/>
    <property type="match status" value="1"/>
</dbReference>
<evidence type="ECO:0000256" key="7">
    <source>
        <dbReference type="ARBA" id="ARBA00023306"/>
    </source>
</evidence>
<dbReference type="GO" id="GO:0000077">
    <property type="term" value="P:DNA damage checkpoint signaling"/>
    <property type="evidence" value="ECO:0007669"/>
    <property type="project" value="TreeGrafter"/>
</dbReference>
<keyword evidence="7" id="KW-0131">Cell cycle</keyword>
<evidence type="ECO:0000256" key="1">
    <source>
        <dbReference type="ARBA" id="ARBA00004123"/>
    </source>
</evidence>
<dbReference type="GO" id="GO:0003689">
    <property type="term" value="F:DNA clamp loader activity"/>
    <property type="evidence" value="ECO:0007669"/>
    <property type="project" value="TreeGrafter"/>
</dbReference>
<dbReference type="PANTHER" id="PTHR12172:SF0">
    <property type="entry name" value="CELL CYCLE CHECKPOINT PROTEIN RAD17"/>
    <property type="match status" value="1"/>
</dbReference>
<proteinExistence type="inferred from homology"/>
<dbReference type="GO" id="GO:0033314">
    <property type="term" value="P:mitotic DNA replication checkpoint signaling"/>
    <property type="evidence" value="ECO:0007669"/>
    <property type="project" value="TreeGrafter"/>
</dbReference>
<name>A0AAX4PBF8_9CHLO</name>
<evidence type="ECO:0000313" key="10">
    <source>
        <dbReference type="EMBL" id="WZN63524.1"/>
    </source>
</evidence>
<dbReference type="InterPro" id="IPR027417">
    <property type="entry name" value="P-loop_NTPase"/>
</dbReference>
<keyword evidence="6" id="KW-0539">Nucleus</keyword>
<evidence type="ECO:0000256" key="5">
    <source>
        <dbReference type="ARBA" id="ARBA00022840"/>
    </source>
</evidence>
<organism evidence="10 11">
    <name type="scientific">Chloropicon roscoffensis</name>
    <dbReference type="NCBI Taxonomy" id="1461544"/>
    <lineage>
        <taxon>Eukaryota</taxon>
        <taxon>Viridiplantae</taxon>
        <taxon>Chlorophyta</taxon>
        <taxon>Chloropicophyceae</taxon>
        <taxon>Chloropicales</taxon>
        <taxon>Chloropicaceae</taxon>
        <taxon>Chloropicon</taxon>
    </lineage>
</organism>
<keyword evidence="3" id="KW-0547">Nucleotide-binding</keyword>
<protein>
    <submittedName>
        <fullName evidence="10">Cell cycle checkpoint protein RAD17</fullName>
    </submittedName>
</protein>
<dbReference type="AlphaFoldDB" id="A0AAX4PBF8"/>
<keyword evidence="11" id="KW-1185">Reference proteome</keyword>
<dbReference type="GO" id="GO:0005524">
    <property type="term" value="F:ATP binding"/>
    <property type="evidence" value="ECO:0007669"/>
    <property type="project" value="UniProtKB-KW"/>
</dbReference>
<dbReference type="SMART" id="SM00382">
    <property type="entry name" value="AAA"/>
    <property type="match status" value="1"/>
</dbReference>
<evidence type="ECO:0000256" key="4">
    <source>
        <dbReference type="ARBA" id="ARBA00022763"/>
    </source>
</evidence>
<dbReference type="EMBL" id="CP151507">
    <property type="protein sequence ID" value="WZN63524.1"/>
    <property type="molecule type" value="Genomic_DNA"/>
</dbReference>
<gene>
    <name evidence="10" type="ORF">HKI87_07g50730</name>
</gene>
<evidence type="ECO:0000259" key="9">
    <source>
        <dbReference type="SMART" id="SM00382"/>
    </source>
</evidence>
<dbReference type="Pfam" id="PF03215">
    <property type="entry name" value="Rad17"/>
    <property type="match status" value="1"/>
</dbReference>
<feature type="region of interest" description="Disordered" evidence="8">
    <location>
        <begin position="526"/>
        <end position="551"/>
    </location>
</feature>
<evidence type="ECO:0000313" key="11">
    <source>
        <dbReference type="Proteomes" id="UP001472866"/>
    </source>
</evidence>
<feature type="compositionally biased region" description="Acidic residues" evidence="8">
    <location>
        <begin position="541"/>
        <end position="551"/>
    </location>
</feature>
<sequence length="551" mass="60214">MREWWEKHAPRASKDLCVAPKKVAEVRDWIRSRVPSLRADYGNHGGGGVVVGSGRVLLLTGPTGCGKSTTVELLCAELGLRLLRWSAPTPTLWHEHAYQGDLAAGYVSKQREFEEFLSRSTIMSQIPLGPSGSGGGGGKGLAFGKSVRAGGTVVLIDDLPATNGFQKHQELVDSLRRFCGSSRHPVVLCLSTIHKQDARDNQGYYQDRVVRSLELSTECKVCTFPAVTAPRIAKVLERASESENHYVDRQALSSIAESSNGDVRNALCTLQFRLVGETREEGVGAVRAKRKRKRKGEVEKRAGAGGGMAPPPPSGGAGPCSRDRELNRLHVLGKILYNKRTEEGLPENDAEEIVRMSHLDAPQLLSWVHENFPDFLGEDAIEECDRISAYLSDAAALMEDGSGFGATPSSLVGVMGYQYGRVTKPTRSLGFHQMRRPQEFDVDKARTMNLIELQYTSARRSRESRTQEPRGTLIAEVLPYSRALACAGARAGDQTRALNIMPRGWHTQESCRGMSKMGFVRVGVGDGDGERLPMAAGGGDQQEEEDEIEEV</sequence>
<keyword evidence="4" id="KW-0227">DNA damage</keyword>
<dbReference type="PANTHER" id="PTHR12172">
    <property type="entry name" value="CELL CYCLE CHECKPOINT PROTEIN RAD17"/>
    <property type="match status" value="1"/>
</dbReference>
<comment type="similarity">
    <text evidence="2">Belongs to the rad17/RAD24 family.</text>
</comment>
<feature type="region of interest" description="Disordered" evidence="8">
    <location>
        <begin position="285"/>
        <end position="323"/>
    </location>
</feature>
<evidence type="ECO:0000256" key="3">
    <source>
        <dbReference type="ARBA" id="ARBA00022741"/>
    </source>
</evidence>
<evidence type="ECO:0000256" key="6">
    <source>
        <dbReference type="ARBA" id="ARBA00023242"/>
    </source>
</evidence>
<comment type="subcellular location">
    <subcellularLocation>
        <location evidence="1">Nucleus</location>
    </subcellularLocation>
</comment>
<dbReference type="Gene3D" id="3.40.50.300">
    <property type="entry name" value="P-loop containing nucleotide triphosphate hydrolases"/>
    <property type="match status" value="1"/>
</dbReference>
<dbReference type="GO" id="GO:0003682">
    <property type="term" value="F:chromatin binding"/>
    <property type="evidence" value="ECO:0007669"/>
    <property type="project" value="TreeGrafter"/>
</dbReference>
<keyword evidence="5" id="KW-0067">ATP-binding</keyword>
<evidence type="ECO:0000256" key="2">
    <source>
        <dbReference type="ARBA" id="ARBA00006168"/>
    </source>
</evidence>